<proteinExistence type="predicted"/>
<name>A0ACA9MGK4_9GLOM</name>
<dbReference type="EMBL" id="CAJVPT010011175">
    <property type="protein sequence ID" value="CAG8577333.1"/>
    <property type="molecule type" value="Genomic_DNA"/>
</dbReference>
<accession>A0ACA9MGK4</accession>
<organism evidence="1 2">
    <name type="scientific">Acaulospora colombiana</name>
    <dbReference type="NCBI Taxonomy" id="27376"/>
    <lineage>
        <taxon>Eukaryota</taxon>
        <taxon>Fungi</taxon>
        <taxon>Fungi incertae sedis</taxon>
        <taxon>Mucoromycota</taxon>
        <taxon>Glomeromycotina</taxon>
        <taxon>Glomeromycetes</taxon>
        <taxon>Diversisporales</taxon>
        <taxon>Acaulosporaceae</taxon>
        <taxon>Acaulospora</taxon>
    </lineage>
</organism>
<evidence type="ECO:0000313" key="1">
    <source>
        <dbReference type="EMBL" id="CAG8577333.1"/>
    </source>
</evidence>
<evidence type="ECO:0000313" key="2">
    <source>
        <dbReference type="Proteomes" id="UP000789525"/>
    </source>
</evidence>
<sequence length="471" mass="54434">MWITTSTHPLLCLETLSRTIRVRKIVNRRWHAFKVLPLTEDKRTLPLESIEVRKPCISLMVWVRVLLEFVGATSGESATIHGTPSQREQAKVLINEILSKLVYAPTVGFTLLKVSGIERSDARYRFVEFAVDNDLINVQRYRLEKVKRTPREGANANERMDSAMDRNAELLSNGFNTIDKFNQCIRQISSKLEFDDSHLGNGLDPNLRQIQYHIFFGRQTFTKVDPQRVFGVADFCKFDRHTKNNISGVSTSFSHSTLPIWQIFERTCGKFGLKLDVSKKDKQSISILYMHDGHRRKMKLCWSKEEGLWKIDKLATNVRRHAIIDIVTGTESPDLRFMVKTQSTVLVEPELERVIRDLQAERLIPGEKGMWFDLKDFRGTLDCVGIRQKITKKCYINDKFKITTVTTQQEINGQNDNKITMENHITLKSHCWRRRNGERNKSPRMKFDDEVASGSIHEAIRFASEIAKSIC</sequence>
<comment type="caution">
    <text evidence="1">The sequence shown here is derived from an EMBL/GenBank/DDBJ whole genome shotgun (WGS) entry which is preliminary data.</text>
</comment>
<dbReference type="Proteomes" id="UP000789525">
    <property type="component" value="Unassembled WGS sequence"/>
</dbReference>
<protein>
    <submittedName>
        <fullName evidence="1">7367_t:CDS:1</fullName>
    </submittedName>
</protein>
<gene>
    <name evidence="1" type="ORF">ACOLOM_LOCUS5838</name>
</gene>
<keyword evidence="2" id="KW-1185">Reference proteome</keyword>
<reference evidence="1" key="1">
    <citation type="submission" date="2021-06" db="EMBL/GenBank/DDBJ databases">
        <authorList>
            <person name="Kallberg Y."/>
            <person name="Tangrot J."/>
            <person name="Rosling A."/>
        </authorList>
    </citation>
    <scope>NUCLEOTIDE SEQUENCE</scope>
    <source>
        <strain evidence="1">CL356</strain>
    </source>
</reference>